<dbReference type="GO" id="GO:0005634">
    <property type="term" value="C:nucleus"/>
    <property type="evidence" value="ECO:0007669"/>
    <property type="project" value="UniProtKB-SubCell"/>
</dbReference>
<dbReference type="GO" id="GO:0006357">
    <property type="term" value="P:regulation of transcription by RNA polymerase II"/>
    <property type="evidence" value="ECO:0007669"/>
    <property type="project" value="TreeGrafter"/>
</dbReference>
<protein>
    <submittedName>
        <fullName evidence="8">Double homeobox protein A</fullName>
    </submittedName>
</protein>
<comment type="subcellular location">
    <subcellularLocation>
        <location evidence="1 5 6">Nucleus</location>
    </subcellularLocation>
</comment>
<dbReference type="InterPro" id="IPR009057">
    <property type="entry name" value="Homeodomain-like_sf"/>
</dbReference>
<organism evidence="8 9">
    <name type="scientific">Cricetulus griseus</name>
    <name type="common">Chinese hamster</name>
    <name type="synonym">Cricetulus barabensis griseus</name>
    <dbReference type="NCBI Taxonomy" id="10029"/>
    <lineage>
        <taxon>Eukaryota</taxon>
        <taxon>Metazoa</taxon>
        <taxon>Chordata</taxon>
        <taxon>Craniata</taxon>
        <taxon>Vertebrata</taxon>
        <taxon>Euteleostomi</taxon>
        <taxon>Mammalia</taxon>
        <taxon>Eutheria</taxon>
        <taxon>Euarchontoglires</taxon>
        <taxon>Glires</taxon>
        <taxon>Rodentia</taxon>
        <taxon>Myomorpha</taxon>
        <taxon>Muroidea</taxon>
        <taxon>Cricetidae</taxon>
        <taxon>Cricetinae</taxon>
        <taxon>Cricetulus</taxon>
    </lineage>
</organism>
<evidence type="ECO:0000256" key="4">
    <source>
        <dbReference type="ARBA" id="ARBA00023242"/>
    </source>
</evidence>
<evidence type="ECO:0000313" key="9">
    <source>
        <dbReference type="Proteomes" id="UP000001075"/>
    </source>
</evidence>
<dbReference type="CDD" id="cd00086">
    <property type="entry name" value="homeodomain"/>
    <property type="match status" value="2"/>
</dbReference>
<reference evidence="9" key="1">
    <citation type="journal article" date="2011" name="Nat. Biotechnol.">
        <title>The genomic sequence of the Chinese hamster ovary (CHO)-K1 cell line.</title>
        <authorList>
            <person name="Xu X."/>
            <person name="Nagarajan H."/>
            <person name="Lewis N.E."/>
            <person name="Pan S."/>
            <person name="Cai Z."/>
            <person name="Liu X."/>
            <person name="Chen W."/>
            <person name="Xie M."/>
            <person name="Wang W."/>
            <person name="Hammond S."/>
            <person name="Andersen M.R."/>
            <person name="Neff N."/>
            <person name="Passarelli B."/>
            <person name="Koh W."/>
            <person name="Fan H.C."/>
            <person name="Wang J."/>
            <person name="Gui Y."/>
            <person name="Lee K.H."/>
            <person name="Betenbaugh M.J."/>
            <person name="Quake S.R."/>
            <person name="Famili I."/>
            <person name="Palsson B.O."/>
            <person name="Wang J."/>
        </authorList>
    </citation>
    <scope>NUCLEOTIDE SEQUENCE [LARGE SCALE GENOMIC DNA]</scope>
    <source>
        <strain evidence="9">CHO K1 cell line</strain>
    </source>
</reference>
<gene>
    <name evidence="8" type="ORF">I79_017031</name>
</gene>
<evidence type="ECO:0000259" key="7">
    <source>
        <dbReference type="PROSITE" id="PS50071"/>
    </source>
</evidence>
<dbReference type="InterPro" id="IPR001356">
    <property type="entry name" value="HD"/>
</dbReference>
<evidence type="ECO:0000256" key="1">
    <source>
        <dbReference type="ARBA" id="ARBA00004123"/>
    </source>
</evidence>
<dbReference type="Gene3D" id="1.10.10.60">
    <property type="entry name" value="Homeodomain-like"/>
    <property type="match status" value="2"/>
</dbReference>
<dbReference type="InParanoid" id="G3I0Y9"/>
<dbReference type="PROSITE" id="PS50071">
    <property type="entry name" value="HOMEOBOX_2"/>
    <property type="match status" value="2"/>
</dbReference>
<keyword evidence="3 5" id="KW-0371">Homeobox</keyword>
<dbReference type="SUPFAM" id="SSF46689">
    <property type="entry name" value="Homeodomain-like"/>
    <property type="match status" value="2"/>
</dbReference>
<dbReference type="GO" id="GO:0030154">
    <property type="term" value="P:cell differentiation"/>
    <property type="evidence" value="ECO:0007669"/>
    <property type="project" value="TreeGrafter"/>
</dbReference>
<feature type="non-terminal residue" evidence="8">
    <location>
        <position position="1"/>
    </location>
</feature>
<dbReference type="PANTHER" id="PTHR24324">
    <property type="entry name" value="HOMEOBOX PROTEIN HHEX"/>
    <property type="match status" value="1"/>
</dbReference>
<feature type="domain" description="Homeobox" evidence="7">
    <location>
        <begin position="80"/>
        <end position="131"/>
    </location>
</feature>
<dbReference type="PANTHER" id="PTHR24324:SF5">
    <property type="entry name" value="HEMATOPOIETICALLY-EXPRESSED HOMEOBOX PROTEIN HHEX"/>
    <property type="match status" value="1"/>
</dbReference>
<name>G3I0Y9_CRIGR</name>
<dbReference type="Pfam" id="PF00046">
    <property type="entry name" value="Homeodomain"/>
    <property type="match status" value="2"/>
</dbReference>
<dbReference type="InterPro" id="IPR051000">
    <property type="entry name" value="Homeobox_DNA-bind_prot"/>
</dbReference>
<keyword evidence="2 5" id="KW-0238">DNA-binding</keyword>
<dbReference type="EMBL" id="JH001038">
    <property type="protein sequence ID" value="EGW02639.1"/>
    <property type="molecule type" value="Genomic_DNA"/>
</dbReference>
<evidence type="ECO:0000256" key="5">
    <source>
        <dbReference type="PROSITE-ProRule" id="PRU00108"/>
    </source>
</evidence>
<evidence type="ECO:0000256" key="6">
    <source>
        <dbReference type="RuleBase" id="RU000682"/>
    </source>
</evidence>
<evidence type="ECO:0000313" key="8">
    <source>
        <dbReference type="EMBL" id="EGW02639.1"/>
    </source>
</evidence>
<dbReference type="GO" id="GO:0000978">
    <property type="term" value="F:RNA polymerase II cis-regulatory region sequence-specific DNA binding"/>
    <property type="evidence" value="ECO:0007669"/>
    <property type="project" value="TreeGrafter"/>
</dbReference>
<evidence type="ECO:0000256" key="2">
    <source>
        <dbReference type="ARBA" id="ARBA00023125"/>
    </source>
</evidence>
<feature type="domain" description="Homeobox" evidence="7">
    <location>
        <begin position="9"/>
        <end position="60"/>
    </location>
</feature>
<feature type="DNA-binding region" description="Homeobox" evidence="5">
    <location>
        <begin position="11"/>
        <end position="61"/>
    </location>
</feature>
<proteinExistence type="predicted"/>
<sequence length="186" mass="21924">TLGPRDEEYSLEQQEQLKQYFELKPYPDLRARRYLATTLHLTEEQVQTWFLQRYVEKGMQPPPIQLTASPATLGPRDEEYSLEQQEQLKQYFELKPYPDLRARRYLATTLHLTEEQVQTWFLQRYVEKGMQPPPIQLTACGNSCPCAYYGLQGHRLRRTLGGTPSWRNRVLPINPSEPSTSCKHFY</sequence>
<feature type="DNA-binding region" description="Homeobox" evidence="5">
    <location>
        <begin position="82"/>
        <end position="132"/>
    </location>
</feature>
<dbReference type="Proteomes" id="UP000001075">
    <property type="component" value="Unassembled WGS sequence"/>
</dbReference>
<evidence type="ECO:0000256" key="3">
    <source>
        <dbReference type="ARBA" id="ARBA00023155"/>
    </source>
</evidence>
<dbReference type="PaxDb" id="10029-XP_007647782.1"/>
<keyword evidence="4 5" id="KW-0539">Nucleus</keyword>
<dbReference type="SMART" id="SM00389">
    <property type="entry name" value="HOX"/>
    <property type="match status" value="2"/>
</dbReference>
<accession>G3I0Y9</accession>
<dbReference type="AlphaFoldDB" id="G3I0Y9"/>